<name>A0ABU5IDQ7_9BURK</name>
<proteinExistence type="predicted"/>
<keyword evidence="2" id="KW-1185">Reference proteome</keyword>
<dbReference type="Proteomes" id="UP001293718">
    <property type="component" value="Unassembled WGS sequence"/>
</dbReference>
<protein>
    <submittedName>
        <fullName evidence="1">Uncharacterized protein</fullName>
    </submittedName>
</protein>
<organism evidence="1 2">
    <name type="scientific">Azohydromonas lata</name>
    <dbReference type="NCBI Taxonomy" id="45677"/>
    <lineage>
        <taxon>Bacteria</taxon>
        <taxon>Pseudomonadati</taxon>
        <taxon>Pseudomonadota</taxon>
        <taxon>Betaproteobacteria</taxon>
        <taxon>Burkholderiales</taxon>
        <taxon>Sphaerotilaceae</taxon>
        <taxon>Azohydromonas</taxon>
    </lineage>
</organism>
<dbReference type="EMBL" id="JAXOJX010000010">
    <property type="protein sequence ID" value="MDZ5456681.1"/>
    <property type="molecule type" value="Genomic_DNA"/>
</dbReference>
<gene>
    <name evidence="1" type="ORF">SM757_08840</name>
</gene>
<sequence>MHRLETSFARRYEERLELAQAVGRLRAANGDKGLTLLVKAAGAAADAPVMSQRCNVERLELAALVGAVGAFEQRISRLAISGTVLGGVLRHGCYVNASTRTVQQQRSNLRTG</sequence>
<reference evidence="1 2" key="1">
    <citation type="submission" date="2023-11" db="EMBL/GenBank/DDBJ databases">
        <title>Draft genome of Azohydromonas lata strain H1 (DSM1123), a polyhydroxyalkanoate producer.</title>
        <authorList>
            <person name="Traversa D."/>
            <person name="D'Addabbo P."/>
            <person name="Pazzani C."/>
            <person name="Manzari C."/>
            <person name="Chiara M."/>
            <person name="Scrascia M."/>
        </authorList>
    </citation>
    <scope>NUCLEOTIDE SEQUENCE [LARGE SCALE GENOMIC DNA]</scope>
    <source>
        <strain evidence="1 2">H1</strain>
    </source>
</reference>
<accession>A0ABU5IDQ7</accession>
<evidence type="ECO:0000313" key="1">
    <source>
        <dbReference type="EMBL" id="MDZ5456681.1"/>
    </source>
</evidence>
<dbReference type="RefSeq" id="WP_157118784.1">
    <property type="nucleotide sequence ID" value="NZ_JAXOJX010000010.1"/>
</dbReference>
<evidence type="ECO:0000313" key="2">
    <source>
        <dbReference type="Proteomes" id="UP001293718"/>
    </source>
</evidence>
<comment type="caution">
    <text evidence="1">The sequence shown here is derived from an EMBL/GenBank/DDBJ whole genome shotgun (WGS) entry which is preliminary data.</text>
</comment>